<evidence type="ECO:0000256" key="1">
    <source>
        <dbReference type="ARBA" id="ARBA00022737"/>
    </source>
</evidence>
<dbReference type="Proteomes" id="UP000620046">
    <property type="component" value="Unassembled WGS sequence"/>
</dbReference>
<keyword evidence="1" id="KW-0677">Repeat</keyword>
<organism evidence="5 6">
    <name type="scientific">Dyella nitratireducens</name>
    <dbReference type="NCBI Taxonomy" id="1849580"/>
    <lineage>
        <taxon>Bacteria</taxon>
        <taxon>Pseudomonadati</taxon>
        <taxon>Pseudomonadota</taxon>
        <taxon>Gammaproteobacteria</taxon>
        <taxon>Lysobacterales</taxon>
        <taxon>Rhodanobacteraceae</taxon>
        <taxon>Dyella</taxon>
    </lineage>
</organism>
<feature type="repeat" description="TPR" evidence="3">
    <location>
        <begin position="174"/>
        <end position="207"/>
    </location>
</feature>
<dbReference type="SMART" id="SM00028">
    <property type="entry name" value="TPR"/>
    <property type="match status" value="3"/>
</dbReference>
<dbReference type="Gene3D" id="1.25.40.10">
    <property type="entry name" value="Tetratricopeptide repeat domain"/>
    <property type="match status" value="1"/>
</dbReference>
<dbReference type="SUPFAM" id="SSF48452">
    <property type="entry name" value="TPR-like"/>
    <property type="match status" value="1"/>
</dbReference>
<sequence length="228" mass="25478">MSIASPQAVNASTVAPPTKDVDGTQFEELRNARLLIAKQDEPAALLRVEGVINYFETKYGSAKKLKFSARTVTEALYYMTLAAQQHKEAQVYSAAWATAYDMKGYILQDLGRRPEAKIALQHALRLAPQNSQILSELANVDENDKSWDEALRHFTDAEKATEFSPPQLKNVELGRALRGQGYVLVELHRLDEAAAKYRRCLEIDPNDQAATRELQYVIGLGQKQATNL</sequence>
<evidence type="ECO:0000313" key="6">
    <source>
        <dbReference type="Proteomes" id="UP000620046"/>
    </source>
</evidence>
<reference evidence="6" key="1">
    <citation type="journal article" date="2019" name="Int. J. Syst. Evol. Microbiol.">
        <title>The Global Catalogue of Microorganisms (GCM) 10K type strain sequencing project: providing services to taxonomists for standard genome sequencing and annotation.</title>
        <authorList>
            <consortium name="The Broad Institute Genomics Platform"/>
            <consortium name="The Broad Institute Genome Sequencing Center for Infectious Disease"/>
            <person name="Wu L."/>
            <person name="Ma J."/>
        </authorList>
    </citation>
    <scope>NUCLEOTIDE SEQUENCE [LARGE SCALE GENOMIC DNA]</scope>
    <source>
        <strain evidence="6">CGMCC 1.15439</strain>
    </source>
</reference>
<comment type="caution">
    <text evidence="5">The sequence shown here is derived from an EMBL/GenBank/DDBJ whole genome shotgun (WGS) entry which is preliminary data.</text>
</comment>
<feature type="repeat" description="TPR" evidence="3">
    <location>
        <begin position="97"/>
        <end position="130"/>
    </location>
</feature>
<evidence type="ECO:0000256" key="3">
    <source>
        <dbReference type="PROSITE-ProRule" id="PRU00339"/>
    </source>
</evidence>
<keyword evidence="6" id="KW-1185">Reference proteome</keyword>
<dbReference type="RefSeq" id="WP_188797550.1">
    <property type="nucleotide sequence ID" value="NZ_BMJA01000005.1"/>
</dbReference>
<name>A0ABQ1GS87_9GAMM</name>
<dbReference type="Pfam" id="PF07719">
    <property type="entry name" value="TPR_2"/>
    <property type="match status" value="1"/>
</dbReference>
<dbReference type="PROSITE" id="PS50005">
    <property type="entry name" value="TPR"/>
    <property type="match status" value="2"/>
</dbReference>
<accession>A0ABQ1GS87</accession>
<evidence type="ECO:0008006" key="7">
    <source>
        <dbReference type="Google" id="ProtNLM"/>
    </source>
</evidence>
<feature type="compositionally biased region" description="Polar residues" evidence="4">
    <location>
        <begin position="1"/>
        <end position="15"/>
    </location>
</feature>
<dbReference type="InterPro" id="IPR011990">
    <property type="entry name" value="TPR-like_helical_dom_sf"/>
</dbReference>
<evidence type="ECO:0000256" key="4">
    <source>
        <dbReference type="SAM" id="MobiDB-lite"/>
    </source>
</evidence>
<feature type="region of interest" description="Disordered" evidence="4">
    <location>
        <begin position="1"/>
        <end position="22"/>
    </location>
</feature>
<evidence type="ECO:0000256" key="2">
    <source>
        <dbReference type="ARBA" id="ARBA00022803"/>
    </source>
</evidence>
<evidence type="ECO:0000313" key="5">
    <source>
        <dbReference type="EMBL" id="GGA48618.1"/>
    </source>
</evidence>
<dbReference type="InterPro" id="IPR019734">
    <property type="entry name" value="TPR_rpt"/>
</dbReference>
<dbReference type="Pfam" id="PF13181">
    <property type="entry name" value="TPR_8"/>
    <property type="match status" value="1"/>
</dbReference>
<keyword evidence="2 3" id="KW-0802">TPR repeat</keyword>
<protein>
    <recommendedName>
        <fullName evidence="7">Tetratricopeptide repeat protein</fullName>
    </recommendedName>
</protein>
<dbReference type="InterPro" id="IPR013105">
    <property type="entry name" value="TPR_2"/>
</dbReference>
<gene>
    <name evidence="5" type="ORF">GCM10010981_42350</name>
</gene>
<dbReference type="EMBL" id="BMJA01000005">
    <property type="protein sequence ID" value="GGA48618.1"/>
    <property type="molecule type" value="Genomic_DNA"/>
</dbReference>
<proteinExistence type="predicted"/>